<comment type="caution">
    <text evidence="3">The sequence shown here is derived from an EMBL/GenBank/DDBJ whole genome shotgun (WGS) entry which is preliminary data.</text>
</comment>
<evidence type="ECO:0000256" key="1">
    <source>
        <dbReference type="SAM" id="SignalP"/>
    </source>
</evidence>
<feature type="chain" id="PRO_5021287336" evidence="1">
    <location>
        <begin position="21"/>
        <end position="227"/>
    </location>
</feature>
<feature type="signal peptide" evidence="1">
    <location>
        <begin position="1"/>
        <end position="20"/>
    </location>
</feature>
<dbReference type="PANTHER" id="PTHR34406:SF1">
    <property type="entry name" value="PROTEIN YCEI"/>
    <property type="match status" value="1"/>
</dbReference>
<dbReference type="SUPFAM" id="SSF101874">
    <property type="entry name" value="YceI-like"/>
    <property type="match status" value="1"/>
</dbReference>
<dbReference type="Gene3D" id="2.40.128.110">
    <property type="entry name" value="Lipid/polyisoprenoid-binding, YceI-like"/>
    <property type="match status" value="1"/>
</dbReference>
<accession>A0A507ZL75</accession>
<dbReference type="PROSITE" id="PS51257">
    <property type="entry name" value="PROKAR_LIPOPROTEIN"/>
    <property type="match status" value="1"/>
</dbReference>
<keyword evidence="4" id="KW-1185">Reference proteome</keyword>
<protein>
    <submittedName>
        <fullName evidence="3">YceI family protein</fullName>
    </submittedName>
</protein>
<organism evidence="3 4">
    <name type="scientific">Haloflavibacter putidus</name>
    <dbReference type="NCBI Taxonomy" id="2576776"/>
    <lineage>
        <taxon>Bacteria</taxon>
        <taxon>Pseudomonadati</taxon>
        <taxon>Bacteroidota</taxon>
        <taxon>Flavobacteriia</taxon>
        <taxon>Flavobacteriales</taxon>
        <taxon>Flavobacteriaceae</taxon>
        <taxon>Haloflavibacter</taxon>
    </lineage>
</organism>
<keyword evidence="1" id="KW-0732">Signal</keyword>
<feature type="domain" description="Lipid/polyisoprenoid-binding YceI-like" evidence="2">
    <location>
        <begin position="47"/>
        <end position="225"/>
    </location>
</feature>
<dbReference type="OrthoDB" id="951410at2"/>
<gene>
    <name evidence="3" type="ORF">FKR84_09750</name>
</gene>
<dbReference type="Pfam" id="PF04264">
    <property type="entry name" value="YceI"/>
    <property type="match status" value="1"/>
</dbReference>
<dbReference type="EMBL" id="VIAR01000009">
    <property type="protein sequence ID" value="TQD37747.1"/>
    <property type="molecule type" value="Genomic_DNA"/>
</dbReference>
<name>A0A507ZL75_9FLAO</name>
<dbReference type="SMART" id="SM00867">
    <property type="entry name" value="YceI"/>
    <property type="match status" value="1"/>
</dbReference>
<evidence type="ECO:0000259" key="2">
    <source>
        <dbReference type="SMART" id="SM00867"/>
    </source>
</evidence>
<dbReference type="RefSeq" id="WP_141422122.1">
    <property type="nucleotide sequence ID" value="NZ_VIAR01000009.1"/>
</dbReference>
<dbReference type="InterPro" id="IPR007372">
    <property type="entry name" value="Lipid/polyisoprenoid-bd_YceI"/>
</dbReference>
<dbReference type="InterPro" id="IPR036761">
    <property type="entry name" value="TTHA0802/YceI-like_sf"/>
</dbReference>
<reference evidence="3 4" key="1">
    <citation type="submission" date="2019-06" db="EMBL/GenBank/DDBJ databases">
        <title>Flavibacter putida gen. nov., sp. nov., a novel marine bacterium of the family Flavobacteriaceae isolated from coastal seawater.</title>
        <authorList>
            <person name="Feng X."/>
        </authorList>
    </citation>
    <scope>NUCLEOTIDE SEQUENCE [LARGE SCALE GENOMIC DNA]</scope>
    <source>
        <strain evidence="3 4">PLHSN227</strain>
    </source>
</reference>
<proteinExistence type="predicted"/>
<evidence type="ECO:0000313" key="3">
    <source>
        <dbReference type="EMBL" id="TQD37747.1"/>
    </source>
</evidence>
<dbReference type="AlphaFoldDB" id="A0A507ZL75"/>
<sequence>MKKVFLNLALVASVAVGSVACQQDAKNKTEAKEAEKAAEKSEMAEEFRVLAPESDIKWEGLKKTGSGHNGKISIEKGMFTFTDGSIESGKFVINMESINVEDLEGDKKAKLEAHLKGTVEGKEGDFFNVQEFPQAIFEVTEVKKTDDNKTLMLGNLQMKGETKNIEVPVKNIEKNGDFIEFTTEEFAIDRTKWGVNYGSKSVFDNLVGDNIINDEIGLQIHIKAKKQ</sequence>
<evidence type="ECO:0000313" key="4">
    <source>
        <dbReference type="Proteomes" id="UP000317169"/>
    </source>
</evidence>
<dbReference type="PANTHER" id="PTHR34406">
    <property type="entry name" value="PROTEIN YCEI"/>
    <property type="match status" value="1"/>
</dbReference>
<dbReference type="Proteomes" id="UP000317169">
    <property type="component" value="Unassembled WGS sequence"/>
</dbReference>